<organism evidence="3 4">
    <name type="scientific">Leishmania donovani</name>
    <dbReference type="NCBI Taxonomy" id="5661"/>
    <lineage>
        <taxon>Eukaryota</taxon>
        <taxon>Discoba</taxon>
        <taxon>Euglenozoa</taxon>
        <taxon>Kinetoplastea</taxon>
        <taxon>Metakinetoplastina</taxon>
        <taxon>Trypanosomatida</taxon>
        <taxon>Trypanosomatidae</taxon>
        <taxon>Leishmaniinae</taxon>
        <taxon>Leishmania</taxon>
    </lineage>
</organism>
<feature type="region of interest" description="Disordered" evidence="1">
    <location>
        <begin position="1"/>
        <end position="64"/>
    </location>
</feature>
<dbReference type="Gene3D" id="1.10.472.80">
    <property type="entry name" value="Ypt/Rab-GAP domain of gyp1p, domain 3"/>
    <property type="match status" value="1"/>
</dbReference>
<dbReference type="InterPro" id="IPR000195">
    <property type="entry name" value="Rab-GAP-TBC_dom"/>
</dbReference>
<dbReference type="InterPro" id="IPR035969">
    <property type="entry name" value="Rab-GAP_TBC_sf"/>
</dbReference>
<proteinExistence type="predicted"/>
<dbReference type="Gene3D" id="1.10.10.750">
    <property type="entry name" value="Ypt/Rab-GAP domain of gyp1p, domain 1"/>
    <property type="match status" value="1"/>
</dbReference>
<evidence type="ECO:0000313" key="4">
    <source>
        <dbReference type="Proteomes" id="UP000601710"/>
    </source>
</evidence>
<dbReference type="Pfam" id="PF00566">
    <property type="entry name" value="RabGAP-TBC"/>
    <property type="match status" value="1"/>
</dbReference>
<dbReference type="SMART" id="SM00164">
    <property type="entry name" value="TBC"/>
    <property type="match status" value="1"/>
</dbReference>
<accession>A0A6J8FV60</accession>
<dbReference type="PROSITE" id="PS50086">
    <property type="entry name" value="TBC_RABGAP"/>
    <property type="match status" value="1"/>
</dbReference>
<feature type="compositionally biased region" description="Polar residues" evidence="1">
    <location>
        <begin position="16"/>
        <end position="26"/>
    </location>
</feature>
<evidence type="ECO:0000313" key="3">
    <source>
        <dbReference type="EMBL" id="CAC5435213.1"/>
    </source>
</evidence>
<dbReference type="VEuPathDB" id="TriTrypDB:LDHU3_36.8400"/>
<evidence type="ECO:0000259" key="2">
    <source>
        <dbReference type="PROSITE" id="PS50086"/>
    </source>
</evidence>
<dbReference type="GO" id="GO:0031267">
    <property type="term" value="F:small GTPase binding"/>
    <property type="evidence" value="ECO:0007669"/>
    <property type="project" value="TreeGrafter"/>
</dbReference>
<dbReference type="FunFam" id="1.10.8.270:FF:000016">
    <property type="entry name" value="TBC1 domain family member 2A"/>
    <property type="match status" value="1"/>
</dbReference>
<evidence type="ECO:0000256" key="1">
    <source>
        <dbReference type="SAM" id="MobiDB-lite"/>
    </source>
</evidence>
<dbReference type="PANTHER" id="PTHR47219:SF9">
    <property type="entry name" value="GTPASE ACTIVATING PROTEIN AND CENTROSOME-ASSOCIATED, ISOFORM B"/>
    <property type="match status" value="1"/>
</dbReference>
<reference evidence="3" key="1">
    <citation type="submission" date="2020-06" db="EMBL/GenBank/DDBJ databases">
        <authorList>
            <person name="Camacho E."/>
            <person name="Gonzalez-de la Fuente S."/>
            <person name="Rastrojo A."/>
            <person name="Peiro-Pastor R."/>
            <person name="Solana JC."/>
            <person name="Tabera L."/>
            <person name="Gamarro F."/>
            <person name="Carrasco-Ramiro F."/>
            <person name="Requena JM."/>
            <person name="Aguado B."/>
        </authorList>
    </citation>
    <scope>NUCLEOTIDE SEQUENCE</scope>
</reference>
<feature type="domain" description="Rab-GAP TBC" evidence="2">
    <location>
        <begin position="149"/>
        <end position="343"/>
    </location>
</feature>
<sequence>MILPHAEEVELRRGSSPATITSTTGRVNRVAVETSSEENQEAVSQDRLEGRDGAGKCPATSASLGTPSKKDCFQATSSKVKGALSAPRRAAYEFHDMFGFLVTEEEKAAEDYERRNNGYSRAYLDKWEYMMDHWASVKHDTLKRYCRRGVPQPKRCAVWQHLLQSWGMKDRLPGVYMRLHSQPLDSKDLADVIARDLDRTFPTNRLFSVRSGQGQQMLRRILHAYANYNPDVGYCQGMGFLAATLILQVEEEEDAFWAFVAVMENAKYNMKAVFAPSFPQLQCAFYVFEALMRQKMRKLYAHLHDRHTIPPCFYAVHWFMTIFTYYFNFGLVSRIWDMFLCEGWKPVYRIALALLKIEERRLLSLNTDTELLLVLKGIQESKRPAELLKTALKIRFKSAYMNELMTEYSGQPS</sequence>
<dbReference type="VEuPathDB" id="TriTrypDB:LdCL_360070800"/>
<dbReference type="SUPFAM" id="SSF47923">
    <property type="entry name" value="Ypt/Rab-GAP domain of gyp1p"/>
    <property type="match status" value="2"/>
</dbReference>
<dbReference type="GO" id="GO:0005096">
    <property type="term" value="F:GTPase activator activity"/>
    <property type="evidence" value="ECO:0007669"/>
    <property type="project" value="TreeGrafter"/>
</dbReference>
<dbReference type="AlphaFoldDB" id="A0A6J8FV60"/>
<name>A0A6J8FV60_LEIDO</name>
<dbReference type="EMBL" id="LR812656">
    <property type="protein sequence ID" value="CAC5435213.1"/>
    <property type="molecule type" value="Genomic_DNA"/>
</dbReference>
<dbReference type="Gene3D" id="1.10.8.270">
    <property type="entry name" value="putative rabgap domain of human tbc1 domain family member 14 like domains"/>
    <property type="match status" value="1"/>
</dbReference>
<feature type="compositionally biased region" description="Basic and acidic residues" evidence="1">
    <location>
        <begin position="1"/>
        <end position="13"/>
    </location>
</feature>
<dbReference type="InterPro" id="IPR050302">
    <property type="entry name" value="Rab_GAP_TBC_domain"/>
</dbReference>
<dbReference type="Proteomes" id="UP000601710">
    <property type="component" value="Chromosome 36"/>
</dbReference>
<protein>
    <submittedName>
        <fullName evidence="3">Rab-like_GTPase_activating_protein_putative/GeneD B:LmjF.36.6080</fullName>
    </submittedName>
</protein>
<dbReference type="VEuPathDB" id="TriTrypDB:LdBPK_366340.1"/>
<gene>
    <name evidence="3" type="ORF">LDHU3_36.8400</name>
</gene>
<feature type="compositionally biased region" description="Basic and acidic residues" evidence="1">
    <location>
        <begin position="44"/>
        <end position="54"/>
    </location>
</feature>
<dbReference type="PANTHER" id="PTHR47219">
    <property type="entry name" value="RAB GTPASE-ACTIVATING PROTEIN 1-LIKE"/>
    <property type="match status" value="1"/>
</dbReference>